<evidence type="ECO:0000313" key="2">
    <source>
        <dbReference type="Proteomes" id="UP000828941"/>
    </source>
</evidence>
<dbReference type="Proteomes" id="UP000828941">
    <property type="component" value="Chromosome 9"/>
</dbReference>
<gene>
    <name evidence="1" type="ORF">L6164_021808</name>
</gene>
<protein>
    <submittedName>
        <fullName evidence="1">Uncharacterized protein</fullName>
    </submittedName>
</protein>
<proteinExistence type="predicted"/>
<comment type="caution">
    <text evidence="1">The sequence shown here is derived from an EMBL/GenBank/DDBJ whole genome shotgun (WGS) entry which is preliminary data.</text>
</comment>
<sequence length="1369" mass="151357">MGSLKNEQDPEQLLEDSNEAILYVNGVRRVLPDGLAHFTLLEYLRDIGLTGTKLGCGEGGCGACTVMVSHYDRKLGKCVHYAINACLAPLYSVEGMHVITVEGLGSCKRGLHPVQESLARAHGSQCGFCTPGFIMSMYSLLRSSRIPPSQEQIEEYLAGNLCRCTGYRPILDAFRVFAKTDDILYTGVPPAGLQEGKFICPSTGKPCSCKLNGVNNVVEEKKCVDSNDKYQPVSYSEIDGSKYTEKELIFPPELLLRKLTYLNLTGFGGIKWYRPLNLQQVLDLKAKYPDAKLLVGNTEVGIETRFKRMQYRTLISVMHVPELNALDVKHDGLEIGAAVRLSVLLTFFRKVIAERPAHETSSCQAFIEQLKWFAGTQIRNVASVGGNICTASPISDLNPLWMATRAQFRIIDYKGNIRTTVAEDFFLGYRKVDLASGEILLSVFLPWTRIFEFVKEFKLSHRRDDDIAIVNAGMRVHLEEQNENWVVCDASIAYGGVAPLSLSATKTKEFLIGKIWDEDLLQNALEVLQKDISLKEDSPGGMVEFRESLTLSFFFKFFMWVSHQMDGEKYIKHRVPLSHLSAVHSVHHPPVSGSQDYEIKKHGTSVGSPEVHLSSRLQVTGEAEYADDTPLPPNGLHAALVLSRKPHARIHKIDGSGAESSPGFVGIFLAKDIPGDNNIGPVVADEELFATEYVTCVGQVIGVVVADTHENAKLAARKVHIEYEELPAILSIEEAINAESFHPNTEKCLRKGDVDHCFQSGQCYRIIEGQVHIGGQEHFYLEPHSSFVWTMDGGNEVHMISSTQAPQKHQKYVSVVLGLPMSKVVCKTKRIGGGFGGKETRSAFIAAAASVPSYLLNRPVKITLDRDIDMMITGQRHSFLGKYKVGFTNEGKVLALDLEIYNNAGNSLDLSLAILERAMFHSDNVYEIPNMRIMGRVCFTNFPSHTAFRGFGGPQGMLIAENWISRIAAELKKSPEEIREINFQGEGSVLHYGQELQFCTLTPLWNELKLSCDFVKMREEVNIFNGHNRWKKRGIAMIPTKFGISFTTKLMNQAGALVHVYTDGTVLVTHGGVEMGQGLHTKVAQIAASAFNIPLSSVFISETSTDKVPNTSPTAASASSDMYGAAVLDACEQIMARMQPIASRNNLSSFAELASACYAERIDLSAHGFYITPDIGFDWRTGKGKPFRYFTYGAAFAEVEIDTLTGDFHTRVANIILDLGYSLNPAIDVGQIEGAFIQGLGWVALEELKWGDGAHKWLPPGCLYTCGPGTYKIPSINDVPLKFNVSLLKGHPNVKAIHSSKAVGEPPFFLASAVFFAIKNAIRAARVEMGCNDWFPLDNPATPERIRMACLDEFTYPFVNSDFRPKLSV</sequence>
<name>A0ACB9MDH3_BAUVA</name>
<evidence type="ECO:0000313" key="1">
    <source>
        <dbReference type="EMBL" id="KAI4322086.1"/>
    </source>
</evidence>
<accession>A0ACB9MDH3</accession>
<reference evidence="1 2" key="1">
    <citation type="journal article" date="2022" name="DNA Res.">
        <title>Chromosomal-level genome assembly of the orchid tree Bauhinia variegata (Leguminosae; Cercidoideae) supports the allotetraploid origin hypothesis of Bauhinia.</title>
        <authorList>
            <person name="Zhong Y."/>
            <person name="Chen Y."/>
            <person name="Zheng D."/>
            <person name="Pang J."/>
            <person name="Liu Y."/>
            <person name="Luo S."/>
            <person name="Meng S."/>
            <person name="Qian L."/>
            <person name="Wei D."/>
            <person name="Dai S."/>
            <person name="Zhou R."/>
        </authorList>
    </citation>
    <scope>NUCLEOTIDE SEQUENCE [LARGE SCALE GENOMIC DNA]</scope>
    <source>
        <strain evidence="1">BV-YZ2020</strain>
    </source>
</reference>
<keyword evidence="2" id="KW-1185">Reference proteome</keyword>
<organism evidence="1 2">
    <name type="scientific">Bauhinia variegata</name>
    <name type="common">Purple orchid tree</name>
    <name type="synonym">Phanera variegata</name>
    <dbReference type="NCBI Taxonomy" id="167791"/>
    <lineage>
        <taxon>Eukaryota</taxon>
        <taxon>Viridiplantae</taxon>
        <taxon>Streptophyta</taxon>
        <taxon>Embryophyta</taxon>
        <taxon>Tracheophyta</taxon>
        <taxon>Spermatophyta</taxon>
        <taxon>Magnoliopsida</taxon>
        <taxon>eudicotyledons</taxon>
        <taxon>Gunneridae</taxon>
        <taxon>Pentapetalae</taxon>
        <taxon>rosids</taxon>
        <taxon>fabids</taxon>
        <taxon>Fabales</taxon>
        <taxon>Fabaceae</taxon>
        <taxon>Cercidoideae</taxon>
        <taxon>Cercideae</taxon>
        <taxon>Bauhiniinae</taxon>
        <taxon>Bauhinia</taxon>
    </lineage>
</organism>
<dbReference type="EMBL" id="CM039434">
    <property type="protein sequence ID" value="KAI4322086.1"/>
    <property type="molecule type" value="Genomic_DNA"/>
</dbReference>